<evidence type="ECO:0000256" key="8">
    <source>
        <dbReference type="ARBA" id="ARBA00022801"/>
    </source>
</evidence>
<keyword evidence="9" id="KW-0862">Zinc</keyword>
<keyword evidence="12" id="KW-0539">Nucleus</keyword>
<evidence type="ECO:0000313" key="15">
    <source>
        <dbReference type="EMBL" id="KAL0442948.1"/>
    </source>
</evidence>
<sequence length="435" mass="48448">MSSWTCSMCTFINPPSQKSHCEICLSAQPQPAIVSSSTTSSKPKWSCALCTFLNPYSSTICEICGNRASASLLSTLELDDDDLGKAELGSSVGSVFLPLRTCSSTKKGNGENPVGGGDDTGCSGELKGVVLRRGHGNLGNGERQYMGDDGSGKVDAGGNKATAGETHPSSGCKTWKFLSYNVWFREDLEMHKRMKALGDLIELHSPDVMCFQEVTPSFYGIFQKSSWWKRYCCSIPDETAFPGAYFCMQDLFFFYITAWQWKQALINLRNYPNCRLNPIAANSSIILSWDENFVLQKLKCNQANEAVRFLEKNQNVIFCGDMNWDDKLDGPFPLLDGWVDAWTELRPGDVGWTYDTKSNKMLSGNRTLQKRLDRFVCKLKDFKISEIEMIGKDAIPGLSYIKEKRVKGQVKELVLPVLPSDHYGMLLTICPSDST</sequence>
<keyword evidence="11" id="KW-0234">DNA repair</keyword>
<proteinExistence type="predicted"/>
<dbReference type="InterPro" id="IPR005135">
    <property type="entry name" value="Endo/exonuclease/phosphatase"/>
</dbReference>
<keyword evidence="4" id="KW-0540">Nuclease</keyword>
<evidence type="ECO:0000256" key="11">
    <source>
        <dbReference type="ARBA" id="ARBA00023204"/>
    </source>
</evidence>
<reference evidence="15" key="2">
    <citation type="journal article" date="2024" name="Plant">
        <title>Genomic evolution and insights into agronomic trait innovations of Sesamum species.</title>
        <authorList>
            <person name="Miao H."/>
            <person name="Wang L."/>
            <person name="Qu L."/>
            <person name="Liu H."/>
            <person name="Sun Y."/>
            <person name="Le M."/>
            <person name="Wang Q."/>
            <person name="Wei S."/>
            <person name="Zheng Y."/>
            <person name="Lin W."/>
            <person name="Duan Y."/>
            <person name="Cao H."/>
            <person name="Xiong S."/>
            <person name="Wang X."/>
            <person name="Wei L."/>
            <person name="Li C."/>
            <person name="Ma Q."/>
            <person name="Ju M."/>
            <person name="Zhao R."/>
            <person name="Li G."/>
            <person name="Mu C."/>
            <person name="Tian Q."/>
            <person name="Mei H."/>
            <person name="Zhang T."/>
            <person name="Gao T."/>
            <person name="Zhang H."/>
        </authorList>
    </citation>
    <scope>NUCLEOTIDE SEQUENCE</scope>
    <source>
        <strain evidence="15">KEN1</strain>
    </source>
</reference>
<dbReference type="InterPro" id="IPR036443">
    <property type="entry name" value="Znf_RanBP2_sf"/>
</dbReference>
<dbReference type="InterPro" id="IPR051547">
    <property type="entry name" value="TDP2-like"/>
</dbReference>
<dbReference type="GO" id="GO:0003697">
    <property type="term" value="F:single-stranded DNA binding"/>
    <property type="evidence" value="ECO:0007669"/>
    <property type="project" value="TreeGrafter"/>
</dbReference>
<dbReference type="GO" id="GO:0008270">
    <property type="term" value="F:zinc ion binding"/>
    <property type="evidence" value="ECO:0007669"/>
    <property type="project" value="UniProtKB-KW"/>
</dbReference>
<dbReference type="AlphaFoldDB" id="A0AAW2WN56"/>
<dbReference type="EMBL" id="JACGWN010000007">
    <property type="protein sequence ID" value="KAL0442948.1"/>
    <property type="molecule type" value="Genomic_DNA"/>
</dbReference>
<dbReference type="Pfam" id="PF03372">
    <property type="entry name" value="Exo_endo_phos"/>
    <property type="match status" value="1"/>
</dbReference>
<comment type="cofactor">
    <cofactor evidence="2">
        <name>Mg(2+)</name>
        <dbReference type="ChEBI" id="CHEBI:18420"/>
    </cofactor>
</comment>
<comment type="caution">
    <text evidence="15">The sequence shown here is derived from an EMBL/GenBank/DDBJ whole genome shotgun (WGS) entry which is preliminary data.</text>
</comment>
<evidence type="ECO:0000256" key="12">
    <source>
        <dbReference type="ARBA" id="ARBA00023242"/>
    </source>
</evidence>
<evidence type="ECO:0000256" key="2">
    <source>
        <dbReference type="ARBA" id="ARBA00001946"/>
    </source>
</evidence>
<dbReference type="GO" id="GO:0070260">
    <property type="term" value="F:5'-tyrosyl-DNA phosphodiesterase activity"/>
    <property type="evidence" value="ECO:0007669"/>
    <property type="project" value="TreeGrafter"/>
</dbReference>
<keyword evidence="5" id="KW-0479">Metal-binding</keyword>
<gene>
    <name evidence="15" type="ORF">Slati_2017500</name>
</gene>
<dbReference type="PANTHER" id="PTHR15822">
    <property type="entry name" value="TRAF AND TNF RECEPTOR-ASSOCIATED PROTEIN"/>
    <property type="match status" value="1"/>
</dbReference>
<evidence type="ECO:0000256" key="6">
    <source>
        <dbReference type="ARBA" id="ARBA00022763"/>
    </source>
</evidence>
<evidence type="ECO:0000256" key="9">
    <source>
        <dbReference type="ARBA" id="ARBA00022833"/>
    </source>
</evidence>
<dbReference type="InterPro" id="IPR036691">
    <property type="entry name" value="Endo/exonu/phosph_ase_sf"/>
</dbReference>
<feature type="domain" description="RanBP2-type" evidence="14">
    <location>
        <begin position="45"/>
        <end position="64"/>
    </location>
</feature>
<keyword evidence="10" id="KW-0460">Magnesium</keyword>
<evidence type="ECO:0000256" key="4">
    <source>
        <dbReference type="ARBA" id="ARBA00022722"/>
    </source>
</evidence>
<keyword evidence="8" id="KW-0378">Hydrolase</keyword>
<protein>
    <recommendedName>
        <fullName evidence="14">RanBP2-type domain-containing protein</fullName>
    </recommendedName>
</protein>
<evidence type="ECO:0000256" key="5">
    <source>
        <dbReference type="ARBA" id="ARBA00022723"/>
    </source>
</evidence>
<keyword evidence="6" id="KW-0227">DNA damage</keyword>
<evidence type="ECO:0000259" key="14">
    <source>
        <dbReference type="PROSITE" id="PS01358"/>
    </source>
</evidence>
<dbReference type="GO" id="GO:0005737">
    <property type="term" value="C:cytoplasm"/>
    <property type="evidence" value="ECO:0007669"/>
    <property type="project" value="TreeGrafter"/>
</dbReference>
<dbReference type="CDD" id="cd09080">
    <property type="entry name" value="TDP2"/>
    <property type="match status" value="1"/>
</dbReference>
<comment type="subcellular location">
    <subcellularLocation>
        <location evidence="3">Nucleus</location>
        <location evidence="3">PML body</location>
    </subcellularLocation>
</comment>
<dbReference type="PROSITE" id="PS01358">
    <property type="entry name" value="ZF_RANBP2_1"/>
    <property type="match status" value="1"/>
</dbReference>
<dbReference type="Gene3D" id="2.30.30.380">
    <property type="entry name" value="Zn-finger domain of Sec23/24"/>
    <property type="match status" value="2"/>
</dbReference>
<dbReference type="SUPFAM" id="SSF56219">
    <property type="entry name" value="DNase I-like"/>
    <property type="match status" value="1"/>
</dbReference>
<evidence type="ECO:0000256" key="1">
    <source>
        <dbReference type="ARBA" id="ARBA00001936"/>
    </source>
</evidence>
<dbReference type="SMART" id="SM00547">
    <property type="entry name" value="ZnF_RBZ"/>
    <property type="match status" value="2"/>
</dbReference>
<dbReference type="GO" id="GO:0006302">
    <property type="term" value="P:double-strand break repair"/>
    <property type="evidence" value="ECO:0007669"/>
    <property type="project" value="TreeGrafter"/>
</dbReference>
<evidence type="ECO:0000256" key="13">
    <source>
        <dbReference type="SAM" id="MobiDB-lite"/>
    </source>
</evidence>
<name>A0AAW2WN56_9LAMI</name>
<dbReference type="GO" id="GO:0004518">
    <property type="term" value="F:nuclease activity"/>
    <property type="evidence" value="ECO:0007669"/>
    <property type="project" value="UniProtKB-KW"/>
</dbReference>
<dbReference type="PANTHER" id="PTHR15822:SF4">
    <property type="entry name" value="TYROSYL-DNA PHOSPHODIESTERASE 2"/>
    <property type="match status" value="1"/>
</dbReference>
<reference evidence="15" key="1">
    <citation type="submission" date="2020-06" db="EMBL/GenBank/DDBJ databases">
        <authorList>
            <person name="Li T."/>
            <person name="Hu X."/>
            <person name="Zhang T."/>
            <person name="Song X."/>
            <person name="Zhang H."/>
            <person name="Dai N."/>
            <person name="Sheng W."/>
            <person name="Hou X."/>
            <person name="Wei L."/>
        </authorList>
    </citation>
    <scope>NUCLEOTIDE SEQUENCE</scope>
    <source>
        <strain evidence="15">KEN1</strain>
        <tissue evidence="15">Leaf</tissue>
    </source>
</reference>
<comment type="cofactor">
    <cofactor evidence="1">
        <name>Mn(2+)</name>
        <dbReference type="ChEBI" id="CHEBI:29035"/>
    </cofactor>
</comment>
<keyword evidence="7" id="KW-0863">Zinc-finger</keyword>
<evidence type="ECO:0000256" key="3">
    <source>
        <dbReference type="ARBA" id="ARBA00004322"/>
    </source>
</evidence>
<feature type="region of interest" description="Disordered" evidence="13">
    <location>
        <begin position="141"/>
        <end position="167"/>
    </location>
</feature>
<dbReference type="Gene3D" id="3.60.10.10">
    <property type="entry name" value="Endonuclease/exonuclease/phosphatase"/>
    <property type="match status" value="2"/>
</dbReference>
<accession>A0AAW2WN56</accession>
<evidence type="ECO:0000256" key="7">
    <source>
        <dbReference type="ARBA" id="ARBA00022771"/>
    </source>
</evidence>
<organism evidence="15">
    <name type="scientific">Sesamum latifolium</name>
    <dbReference type="NCBI Taxonomy" id="2727402"/>
    <lineage>
        <taxon>Eukaryota</taxon>
        <taxon>Viridiplantae</taxon>
        <taxon>Streptophyta</taxon>
        <taxon>Embryophyta</taxon>
        <taxon>Tracheophyta</taxon>
        <taxon>Spermatophyta</taxon>
        <taxon>Magnoliopsida</taxon>
        <taxon>eudicotyledons</taxon>
        <taxon>Gunneridae</taxon>
        <taxon>Pentapetalae</taxon>
        <taxon>asterids</taxon>
        <taxon>lamiids</taxon>
        <taxon>Lamiales</taxon>
        <taxon>Pedaliaceae</taxon>
        <taxon>Sesamum</taxon>
    </lineage>
</organism>
<evidence type="ECO:0000256" key="10">
    <source>
        <dbReference type="ARBA" id="ARBA00022842"/>
    </source>
</evidence>
<dbReference type="SUPFAM" id="SSF90209">
    <property type="entry name" value="Ran binding protein zinc finger-like"/>
    <property type="match status" value="1"/>
</dbReference>
<dbReference type="InterPro" id="IPR001876">
    <property type="entry name" value="Znf_RanBP2"/>
</dbReference>